<dbReference type="Proteomes" id="UP000612808">
    <property type="component" value="Unassembled WGS sequence"/>
</dbReference>
<reference evidence="3" key="1">
    <citation type="submission" date="2021-01" db="EMBL/GenBank/DDBJ databases">
        <title>Whole genome shotgun sequence of Actinocatenispora rupis NBRC 107355.</title>
        <authorList>
            <person name="Komaki H."/>
            <person name="Tamura T."/>
        </authorList>
    </citation>
    <scope>NUCLEOTIDE SEQUENCE</scope>
    <source>
        <strain evidence="3">NBRC 107355</strain>
    </source>
</reference>
<keyword evidence="2" id="KW-1133">Transmembrane helix</keyword>
<dbReference type="AlphaFoldDB" id="A0A8J3NDG5"/>
<keyword evidence="2" id="KW-0812">Transmembrane</keyword>
<feature type="transmembrane region" description="Helical" evidence="2">
    <location>
        <begin position="197"/>
        <end position="217"/>
    </location>
</feature>
<feature type="compositionally biased region" description="Basic and acidic residues" evidence="1">
    <location>
        <begin position="31"/>
        <end position="41"/>
    </location>
</feature>
<evidence type="ECO:0000256" key="1">
    <source>
        <dbReference type="SAM" id="MobiDB-lite"/>
    </source>
</evidence>
<feature type="transmembrane region" description="Helical" evidence="2">
    <location>
        <begin position="116"/>
        <end position="137"/>
    </location>
</feature>
<dbReference type="GO" id="GO:0005886">
    <property type="term" value="C:plasma membrane"/>
    <property type="evidence" value="ECO:0007669"/>
    <property type="project" value="TreeGrafter"/>
</dbReference>
<comment type="caution">
    <text evidence="3">The sequence shown here is derived from an EMBL/GenBank/DDBJ whole genome shotgun (WGS) entry which is preliminary data.</text>
</comment>
<feature type="transmembrane region" description="Helical" evidence="2">
    <location>
        <begin position="337"/>
        <end position="356"/>
    </location>
</feature>
<evidence type="ECO:0008006" key="5">
    <source>
        <dbReference type="Google" id="ProtNLM"/>
    </source>
</evidence>
<feature type="transmembrane region" description="Helical" evidence="2">
    <location>
        <begin position="149"/>
        <end position="167"/>
    </location>
</feature>
<keyword evidence="2" id="KW-0472">Membrane</keyword>
<evidence type="ECO:0000313" key="4">
    <source>
        <dbReference type="Proteomes" id="UP000612808"/>
    </source>
</evidence>
<feature type="region of interest" description="Disordered" evidence="1">
    <location>
        <begin position="1"/>
        <end position="71"/>
    </location>
</feature>
<proteinExistence type="predicted"/>
<dbReference type="PANTHER" id="PTHR32196">
    <property type="entry name" value="ABC TRANSPORTER PERMEASE PROTEIN YPHD-RELATED-RELATED"/>
    <property type="match status" value="1"/>
</dbReference>
<feature type="transmembrane region" description="Helical" evidence="2">
    <location>
        <begin position="394"/>
        <end position="411"/>
    </location>
</feature>
<organism evidence="3 4">
    <name type="scientific">Actinocatenispora rupis</name>
    <dbReference type="NCBI Taxonomy" id="519421"/>
    <lineage>
        <taxon>Bacteria</taxon>
        <taxon>Bacillati</taxon>
        <taxon>Actinomycetota</taxon>
        <taxon>Actinomycetes</taxon>
        <taxon>Micromonosporales</taxon>
        <taxon>Micromonosporaceae</taxon>
        <taxon>Actinocatenispora</taxon>
    </lineage>
</organism>
<gene>
    <name evidence="3" type="ORF">Aru02nite_59250</name>
</gene>
<feature type="transmembrane region" description="Helical" evidence="2">
    <location>
        <begin position="174"/>
        <end position="191"/>
    </location>
</feature>
<sequence length="438" mass="43915">MSARRWHTVGAPGGPAEEAPVSSDDATVRLPGDRGDADGRYATDSYGEVPDRGFGVGGEQPAVSTPGYRPDEPRYETGQAAYRAPETDQTLVLGGAGWEPDEAPPRPPRDRLLVHGVWELLLAVGVAGMVAFCYVNQPGMFSSAGLRVLELQAATLGLLALAVSLSVRAAAPNLAVGAFAAVAGLLFARGYDGGVAGALAPALGVALLGGLALGVLVALLHVPAWAASLVALCGGFVTMTAVDHGRAVSLPTSAPDPARTALYWCVGVAAVSVVFGVVGLTGPARRGVGAFRPVADPAVRRGPGAALMAVVALTVSAGLAGGAGVLTVAHARTTDGGGAMLSDLLLALGAVLLGGVSAYGRRGGLFGTALGVAAVLVVLRYGEIRGWPTAVTTYSVAGGAIALGLVVTRLVEWVGHPRPRTEGQAVGAPVRSASLGSR</sequence>
<feature type="transmembrane region" description="Helical" evidence="2">
    <location>
        <begin position="363"/>
        <end position="382"/>
    </location>
</feature>
<feature type="transmembrane region" description="Helical" evidence="2">
    <location>
        <begin position="224"/>
        <end position="241"/>
    </location>
</feature>
<evidence type="ECO:0000256" key="2">
    <source>
        <dbReference type="SAM" id="Phobius"/>
    </source>
</evidence>
<protein>
    <recommendedName>
        <fullName evidence="5">Monosaccharide ABC transporter membrane protein, CUT2 family</fullName>
    </recommendedName>
</protein>
<keyword evidence="4" id="KW-1185">Reference proteome</keyword>
<accession>A0A8J3NDG5</accession>
<feature type="transmembrane region" description="Helical" evidence="2">
    <location>
        <begin position="261"/>
        <end position="284"/>
    </location>
</feature>
<dbReference type="EMBL" id="BOMB01000038">
    <property type="protein sequence ID" value="GID15036.1"/>
    <property type="molecule type" value="Genomic_DNA"/>
</dbReference>
<name>A0A8J3NDG5_9ACTN</name>
<feature type="transmembrane region" description="Helical" evidence="2">
    <location>
        <begin position="305"/>
        <end position="331"/>
    </location>
</feature>
<evidence type="ECO:0000313" key="3">
    <source>
        <dbReference type="EMBL" id="GID15036.1"/>
    </source>
</evidence>